<reference evidence="6" key="1">
    <citation type="submission" date="2022-12" db="EMBL/GenBank/DDBJ databases">
        <title>Draft genome assemblies for two species of Escallonia (Escalloniales).</title>
        <authorList>
            <person name="Chanderbali A."/>
            <person name="Dervinis C."/>
            <person name="Anghel I."/>
            <person name="Soltis D."/>
            <person name="Soltis P."/>
            <person name="Zapata F."/>
        </authorList>
    </citation>
    <scope>NUCLEOTIDE SEQUENCE</scope>
    <source>
        <strain evidence="6">UCBG92.1500</strain>
        <tissue evidence="6">Leaf</tissue>
    </source>
</reference>
<evidence type="ECO:0000256" key="4">
    <source>
        <dbReference type="SAM" id="Phobius"/>
    </source>
</evidence>
<evidence type="ECO:0000313" key="6">
    <source>
        <dbReference type="EMBL" id="KAK2979266.1"/>
    </source>
</evidence>
<comment type="caution">
    <text evidence="6">The sequence shown here is derived from an EMBL/GenBank/DDBJ whole genome shotgun (WGS) entry which is preliminary data.</text>
</comment>
<accession>A0AA88RBY7</accession>
<feature type="transmembrane region" description="Helical" evidence="4">
    <location>
        <begin position="522"/>
        <end position="544"/>
    </location>
</feature>
<gene>
    <name evidence="6" type="ORF">RJ640_003034</name>
</gene>
<dbReference type="Pfam" id="PF02170">
    <property type="entry name" value="PAZ"/>
    <property type="match status" value="1"/>
</dbReference>
<dbReference type="AlphaFoldDB" id="A0AA88RBY7"/>
<evidence type="ECO:0000259" key="5">
    <source>
        <dbReference type="PROSITE" id="PS50821"/>
    </source>
</evidence>
<dbReference type="EMBL" id="JAVXUO010001776">
    <property type="protein sequence ID" value="KAK2979266.1"/>
    <property type="molecule type" value="Genomic_DNA"/>
</dbReference>
<dbReference type="Gene3D" id="2.170.260.10">
    <property type="entry name" value="paz domain"/>
    <property type="match status" value="1"/>
</dbReference>
<feature type="domain" description="PAZ" evidence="5">
    <location>
        <begin position="85"/>
        <end position="191"/>
    </location>
</feature>
<dbReference type="SUPFAM" id="SSF53098">
    <property type="entry name" value="Ribonuclease H-like"/>
    <property type="match status" value="2"/>
</dbReference>
<feature type="transmembrane region" description="Helical" evidence="4">
    <location>
        <begin position="480"/>
        <end position="501"/>
    </location>
</feature>
<evidence type="ECO:0000256" key="3">
    <source>
        <dbReference type="ARBA" id="ARBA00023274"/>
    </source>
</evidence>
<dbReference type="SMART" id="SM00950">
    <property type="entry name" value="Piwi"/>
    <property type="match status" value="1"/>
</dbReference>
<dbReference type="PROSITE" id="PS50821">
    <property type="entry name" value="PAZ"/>
    <property type="match status" value="1"/>
</dbReference>
<dbReference type="Gene3D" id="3.40.50.2300">
    <property type="match status" value="1"/>
</dbReference>
<dbReference type="Gene3D" id="3.30.420.10">
    <property type="entry name" value="Ribonuclease H-like superfamily/Ribonuclease H"/>
    <property type="match status" value="1"/>
</dbReference>
<dbReference type="PANTHER" id="PTHR22891">
    <property type="entry name" value="EUKARYOTIC TRANSLATION INITIATION FACTOR 2C"/>
    <property type="match status" value="1"/>
</dbReference>
<comment type="similarity">
    <text evidence="1">Belongs to the argonaute family. Ago subfamily.</text>
</comment>
<evidence type="ECO:0000256" key="1">
    <source>
        <dbReference type="ARBA" id="ARBA00008201"/>
    </source>
</evidence>
<keyword evidence="7" id="KW-1185">Reference proteome</keyword>
<dbReference type="InterPro" id="IPR036397">
    <property type="entry name" value="RNaseH_sf"/>
</dbReference>
<sequence>MDANSPAPSPPPYGVLANHFQLEFKDKEFYVYNVEIDPSPGHLWYSYFYHGLLLMNAYSVFAHTTDLGNTVSIDLSFPVFIQKSRGIEFVEAVIQRCIDPEGVAPDSGYEVANALKGVLAKMILEPSKQYILSGLTEEPTADLRFSEDTELIEYYNKTYGIVLKFPKLPSAFVEMENKTVYIPLEVTTLPKSLTILQFRIVGVGLKGRRPDHSCSWKYGKKKVYLEGSLKNWILLHICENFNVLKLNKVYGALRKSFLKLGMILERPEMGHVTCQKPVEQHLHETLTEKLKGGKYDLVFVIIPDESYHDEVKHLLDREVKVASQLCLWHNIEYYNSEVATSLAVKINAKVGGKNVVAAIPDYTNYIASVESYYSGEKFIKNLSKAFRYEILSPRTDTCYGLRSCIQHPAKPVVRHLWGGTSVGHYQAILRKEVKLIHEVIQRHLVSVVIDSSPSTRLKMSTFDFCVKLVDLRSTKLLACWLLEVMAVEVVGIVVLVMVMAPEMMVARVTELIKQRRISTRDGFEFLLLSEFGAGLLLGGDFYALTQNFGAILLLAIHPRLKTLPPWGVGLIFDDQFISLHAKRVVWGTCGAVYYNVIVDENNFSREEVYTMTYHLCFMYPGATHSISTVAPVRCAKRAARQVECYMKHNGLGVGVVYNLDNMCALHKMVDVGVVAEHGDGESFTNTTTFQLFNA</sequence>
<dbReference type="GO" id="GO:1990904">
    <property type="term" value="C:ribonucleoprotein complex"/>
    <property type="evidence" value="ECO:0007669"/>
    <property type="project" value="UniProtKB-KW"/>
</dbReference>
<evidence type="ECO:0000256" key="2">
    <source>
        <dbReference type="ARBA" id="ARBA00022491"/>
    </source>
</evidence>
<dbReference type="Pfam" id="PF02171">
    <property type="entry name" value="Piwi"/>
    <property type="match status" value="1"/>
</dbReference>
<dbReference type="Proteomes" id="UP001187471">
    <property type="component" value="Unassembled WGS sequence"/>
</dbReference>
<keyword evidence="4" id="KW-0812">Transmembrane</keyword>
<dbReference type="SUPFAM" id="SSF101690">
    <property type="entry name" value="PAZ domain"/>
    <property type="match status" value="1"/>
</dbReference>
<proteinExistence type="inferred from homology"/>
<dbReference type="InterPro" id="IPR003100">
    <property type="entry name" value="PAZ_dom"/>
</dbReference>
<organism evidence="6 7">
    <name type="scientific">Escallonia rubra</name>
    <dbReference type="NCBI Taxonomy" id="112253"/>
    <lineage>
        <taxon>Eukaryota</taxon>
        <taxon>Viridiplantae</taxon>
        <taxon>Streptophyta</taxon>
        <taxon>Embryophyta</taxon>
        <taxon>Tracheophyta</taxon>
        <taxon>Spermatophyta</taxon>
        <taxon>Magnoliopsida</taxon>
        <taxon>eudicotyledons</taxon>
        <taxon>Gunneridae</taxon>
        <taxon>Pentapetalae</taxon>
        <taxon>asterids</taxon>
        <taxon>campanulids</taxon>
        <taxon>Escalloniales</taxon>
        <taxon>Escalloniaceae</taxon>
        <taxon>Escallonia</taxon>
    </lineage>
</organism>
<dbReference type="GO" id="GO:0003723">
    <property type="term" value="F:RNA binding"/>
    <property type="evidence" value="ECO:0007669"/>
    <property type="project" value="InterPro"/>
</dbReference>
<keyword evidence="2" id="KW-0678">Repressor</keyword>
<name>A0AA88RBY7_9ASTE</name>
<keyword evidence="4" id="KW-1133">Transmembrane helix</keyword>
<evidence type="ECO:0000313" key="7">
    <source>
        <dbReference type="Proteomes" id="UP001187471"/>
    </source>
</evidence>
<dbReference type="GO" id="GO:0051607">
    <property type="term" value="P:defense response to virus"/>
    <property type="evidence" value="ECO:0007669"/>
    <property type="project" value="UniProtKB-ARBA"/>
</dbReference>
<keyword evidence="3" id="KW-0687">Ribonucleoprotein</keyword>
<keyword evidence="4" id="KW-0472">Membrane</keyword>
<dbReference type="CDD" id="cd02846">
    <property type="entry name" value="PAZ_argonaute_like"/>
    <property type="match status" value="1"/>
</dbReference>
<dbReference type="InterPro" id="IPR036085">
    <property type="entry name" value="PAZ_dom_sf"/>
</dbReference>
<dbReference type="InterPro" id="IPR003165">
    <property type="entry name" value="Piwi"/>
</dbReference>
<dbReference type="InterPro" id="IPR012337">
    <property type="entry name" value="RNaseH-like_sf"/>
</dbReference>
<protein>
    <recommendedName>
        <fullName evidence="5">PAZ domain-containing protein</fullName>
    </recommendedName>
</protein>